<dbReference type="Gene3D" id="3.40.50.300">
    <property type="entry name" value="P-loop containing nucleotide triphosphate hydrolases"/>
    <property type="match status" value="1"/>
</dbReference>
<evidence type="ECO:0000256" key="8">
    <source>
        <dbReference type="ARBA" id="ARBA00023125"/>
    </source>
</evidence>
<feature type="domain" description="AAA+ ATPase" evidence="11">
    <location>
        <begin position="23"/>
        <end position="362"/>
    </location>
</feature>
<proteinExistence type="inferred from homology"/>
<keyword evidence="4 9" id="KW-0963">Cytoplasm</keyword>
<reference evidence="12 13" key="1">
    <citation type="submission" date="2016-12" db="EMBL/GenBank/DDBJ databases">
        <authorList>
            <person name="Song W.-J."/>
            <person name="Kurnit D.M."/>
        </authorList>
    </citation>
    <scope>NUCLEOTIDE SEQUENCE [LARGE SCALE GENOMIC DNA]</scope>
    <source>
        <strain evidence="12 13">CGMCC 1.10808</strain>
    </source>
</reference>
<keyword evidence="9 10" id="KW-0234">DNA repair</keyword>
<dbReference type="SMART" id="SM00382">
    <property type="entry name" value="AAA"/>
    <property type="match status" value="1"/>
</dbReference>
<gene>
    <name evidence="9" type="primary">recF</name>
    <name evidence="12" type="ORF">SAMN05216200_104224</name>
</gene>
<keyword evidence="8 9" id="KW-0238">DNA-binding</keyword>
<evidence type="ECO:0000256" key="7">
    <source>
        <dbReference type="ARBA" id="ARBA00022840"/>
    </source>
</evidence>
<keyword evidence="6 9" id="KW-0547">Nucleotide-binding</keyword>
<keyword evidence="13" id="KW-1185">Reference proteome</keyword>
<comment type="subcellular location">
    <subcellularLocation>
        <location evidence="1 9 10">Cytoplasm</location>
    </subcellularLocation>
</comment>
<keyword evidence="7 9" id="KW-0067">ATP-binding</keyword>
<name>A0A1M7T630_9RHOB</name>
<protein>
    <recommendedName>
        <fullName evidence="3 9">DNA replication and repair protein RecF</fullName>
    </recommendedName>
</protein>
<dbReference type="GO" id="GO:0006260">
    <property type="term" value="P:DNA replication"/>
    <property type="evidence" value="ECO:0007669"/>
    <property type="project" value="UniProtKB-UniRule"/>
</dbReference>
<organism evidence="12 13">
    <name type="scientific">Oceanicella actignis</name>
    <dbReference type="NCBI Taxonomy" id="1189325"/>
    <lineage>
        <taxon>Bacteria</taxon>
        <taxon>Pseudomonadati</taxon>
        <taxon>Pseudomonadota</taxon>
        <taxon>Alphaproteobacteria</taxon>
        <taxon>Rhodobacterales</taxon>
        <taxon>Paracoccaceae</taxon>
        <taxon>Oceanicella</taxon>
    </lineage>
</organism>
<dbReference type="InterPro" id="IPR003593">
    <property type="entry name" value="AAA+_ATPase"/>
</dbReference>
<evidence type="ECO:0000256" key="2">
    <source>
        <dbReference type="ARBA" id="ARBA00008016"/>
    </source>
</evidence>
<dbReference type="PANTHER" id="PTHR32182">
    <property type="entry name" value="DNA REPLICATION AND REPAIR PROTEIN RECF"/>
    <property type="match status" value="1"/>
</dbReference>
<evidence type="ECO:0000256" key="9">
    <source>
        <dbReference type="HAMAP-Rule" id="MF_00365"/>
    </source>
</evidence>
<keyword evidence="5 9" id="KW-0235">DNA replication</keyword>
<evidence type="ECO:0000256" key="5">
    <source>
        <dbReference type="ARBA" id="ARBA00022705"/>
    </source>
</evidence>
<dbReference type="GO" id="GO:0009432">
    <property type="term" value="P:SOS response"/>
    <property type="evidence" value="ECO:0007669"/>
    <property type="project" value="UniProtKB-UniRule"/>
</dbReference>
<accession>A0A1M7T630</accession>
<dbReference type="GO" id="GO:0006302">
    <property type="term" value="P:double-strand break repair"/>
    <property type="evidence" value="ECO:0007669"/>
    <property type="project" value="TreeGrafter"/>
</dbReference>
<dbReference type="PROSITE" id="PS00618">
    <property type="entry name" value="RECF_2"/>
    <property type="match status" value="1"/>
</dbReference>
<keyword evidence="9 10" id="KW-0227">DNA damage</keyword>
<dbReference type="InterPro" id="IPR042174">
    <property type="entry name" value="RecF_2"/>
</dbReference>
<dbReference type="NCBIfam" id="TIGR00611">
    <property type="entry name" value="recf"/>
    <property type="match status" value="1"/>
</dbReference>
<dbReference type="InterPro" id="IPR003395">
    <property type="entry name" value="RecF/RecN/SMC_N"/>
</dbReference>
<evidence type="ECO:0000313" key="13">
    <source>
        <dbReference type="Proteomes" id="UP000184066"/>
    </source>
</evidence>
<dbReference type="InterPro" id="IPR018078">
    <property type="entry name" value="DNA-binding_RecF_CS"/>
</dbReference>
<dbReference type="GO" id="GO:0000731">
    <property type="term" value="P:DNA synthesis involved in DNA repair"/>
    <property type="evidence" value="ECO:0007669"/>
    <property type="project" value="TreeGrafter"/>
</dbReference>
<dbReference type="AlphaFoldDB" id="A0A1M7T630"/>
<dbReference type="Gene3D" id="1.20.1050.90">
    <property type="entry name" value="RecF/RecN/SMC, N-terminal domain"/>
    <property type="match status" value="1"/>
</dbReference>
<dbReference type="RefSeq" id="WP_072747174.1">
    <property type="nucleotide sequence ID" value="NZ_FOHL01000004.1"/>
</dbReference>
<dbReference type="Proteomes" id="UP000184066">
    <property type="component" value="Unassembled WGS sequence"/>
</dbReference>
<evidence type="ECO:0000259" key="11">
    <source>
        <dbReference type="SMART" id="SM00382"/>
    </source>
</evidence>
<dbReference type="GO" id="GO:0003697">
    <property type="term" value="F:single-stranded DNA binding"/>
    <property type="evidence" value="ECO:0007669"/>
    <property type="project" value="UniProtKB-UniRule"/>
</dbReference>
<dbReference type="OrthoDB" id="9803889at2"/>
<dbReference type="HAMAP" id="MF_00365">
    <property type="entry name" value="RecF"/>
    <property type="match status" value="1"/>
</dbReference>
<dbReference type="Pfam" id="PF02463">
    <property type="entry name" value="SMC_N"/>
    <property type="match status" value="1"/>
</dbReference>
<feature type="binding site" evidence="9">
    <location>
        <begin position="31"/>
        <end position="38"/>
    </location>
    <ligand>
        <name>ATP</name>
        <dbReference type="ChEBI" id="CHEBI:30616"/>
    </ligand>
</feature>
<dbReference type="GO" id="GO:0005524">
    <property type="term" value="F:ATP binding"/>
    <property type="evidence" value="ECO:0007669"/>
    <property type="project" value="UniProtKB-UniRule"/>
</dbReference>
<dbReference type="STRING" id="1189325.SAMN04488119_104224"/>
<dbReference type="GO" id="GO:0005737">
    <property type="term" value="C:cytoplasm"/>
    <property type="evidence" value="ECO:0007669"/>
    <property type="project" value="UniProtKB-SubCell"/>
</dbReference>
<comment type="function">
    <text evidence="9 10">The RecF protein is involved in DNA metabolism; it is required for DNA replication and normal SOS inducibility. RecF binds preferentially to single-stranded, linear DNA. It also seems to bind ATP.</text>
</comment>
<evidence type="ECO:0000256" key="6">
    <source>
        <dbReference type="ARBA" id="ARBA00022741"/>
    </source>
</evidence>
<dbReference type="PANTHER" id="PTHR32182:SF0">
    <property type="entry name" value="DNA REPLICATION AND REPAIR PROTEIN RECF"/>
    <property type="match status" value="1"/>
</dbReference>
<evidence type="ECO:0000256" key="1">
    <source>
        <dbReference type="ARBA" id="ARBA00004496"/>
    </source>
</evidence>
<dbReference type="InterPro" id="IPR027417">
    <property type="entry name" value="P-loop_NTPase"/>
</dbReference>
<evidence type="ECO:0000256" key="4">
    <source>
        <dbReference type="ARBA" id="ARBA00022490"/>
    </source>
</evidence>
<keyword evidence="9 10" id="KW-0742">SOS response</keyword>
<evidence type="ECO:0000313" key="12">
    <source>
        <dbReference type="EMBL" id="SHN66204.1"/>
    </source>
</evidence>
<evidence type="ECO:0000256" key="10">
    <source>
        <dbReference type="RuleBase" id="RU000578"/>
    </source>
</evidence>
<sequence length="382" mass="40772">MTRILELELSHFRSHKRTRLSLDGRPVALAGPNGAGKTNLLEAVSLLSPGRGLRRAAPEDLPRRPESIGWKISALLDTPEGPRQVETFAPAGGGARSVRIDGKAAPQTQLGALAPMLWLTPSMDGLWTGAASERRRFVDRAALGFDPAHAERSLTYEKAMRERNRLLRDQLRDAAWFDALESRMALSGAAIARARVETVARLNGAQPEGGPFPTAALALEGACERRFTALRDADGLAPDEAERETAAALRTALARGRARDLAAGRTLDGPHRSDLTAVFAAKGVEARLCSTGEQKALLISVTLANARAVARQRATPPLLLLDEVAAHLDEGRRAALFDALTELGAQAWMTGADRALFAGLGARAQLFETVERDGVATVSPAA</sequence>
<dbReference type="SUPFAM" id="SSF52540">
    <property type="entry name" value="P-loop containing nucleoside triphosphate hydrolases"/>
    <property type="match status" value="1"/>
</dbReference>
<evidence type="ECO:0000256" key="3">
    <source>
        <dbReference type="ARBA" id="ARBA00020170"/>
    </source>
</evidence>
<comment type="similarity">
    <text evidence="2 9 10">Belongs to the RecF family.</text>
</comment>
<dbReference type="InterPro" id="IPR001238">
    <property type="entry name" value="DNA-binding_RecF"/>
</dbReference>
<dbReference type="EMBL" id="FRDL01000004">
    <property type="protein sequence ID" value="SHN66204.1"/>
    <property type="molecule type" value="Genomic_DNA"/>
</dbReference>